<reference evidence="10" key="1">
    <citation type="submission" date="2017-09" db="EMBL/GenBank/DDBJ databases">
        <title>Depth-based differentiation of microbial function through sediment-hosted aquifers and enrichment of novel symbionts in the deep terrestrial subsurface.</title>
        <authorList>
            <person name="Probst A.J."/>
            <person name="Ladd B."/>
            <person name="Jarett J.K."/>
            <person name="Geller-Mcgrath D.E."/>
            <person name="Sieber C.M.K."/>
            <person name="Emerson J.B."/>
            <person name="Anantharaman K."/>
            <person name="Thomas B.C."/>
            <person name="Malmstrom R."/>
            <person name="Stieglmeier M."/>
            <person name="Klingl A."/>
            <person name="Woyke T."/>
            <person name="Ryan C.M."/>
            <person name="Banfield J.F."/>
        </authorList>
    </citation>
    <scope>NUCLEOTIDE SEQUENCE [LARGE SCALE GENOMIC DNA]</scope>
</reference>
<evidence type="ECO:0000256" key="1">
    <source>
        <dbReference type="ARBA" id="ARBA00006607"/>
    </source>
</evidence>
<evidence type="ECO:0000256" key="2">
    <source>
        <dbReference type="ARBA" id="ARBA00022741"/>
    </source>
</evidence>
<organism evidence="9 10">
    <name type="scientific">Candidatus Harrisonbacteria bacterium CG10_big_fil_rev_8_21_14_0_10_40_38</name>
    <dbReference type="NCBI Taxonomy" id="1974583"/>
    <lineage>
        <taxon>Bacteria</taxon>
        <taxon>Candidatus Harrisoniibacteriota</taxon>
    </lineage>
</organism>
<comment type="function">
    <text evidence="6 8">Together with its co-chaperonin GroES, plays an essential role in assisting protein folding. The GroEL-GroES system forms a nano-cage that allows encapsulation of the non-native substrate proteins and provides a physical environment optimized to promote and accelerate protein folding.</text>
</comment>
<dbReference type="Gene3D" id="3.50.7.10">
    <property type="entry name" value="GroEL"/>
    <property type="match status" value="1"/>
</dbReference>
<dbReference type="InterPro" id="IPR001844">
    <property type="entry name" value="Cpn60/GroEL"/>
</dbReference>
<dbReference type="NCBIfam" id="NF000592">
    <property type="entry name" value="PRK00013.1"/>
    <property type="match status" value="1"/>
</dbReference>
<dbReference type="Proteomes" id="UP000231157">
    <property type="component" value="Unassembled WGS sequence"/>
</dbReference>
<comment type="caution">
    <text evidence="9">The sequence shown here is derived from an EMBL/GenBank/DDBJ whole genome shotgun (WGS) entry which is preliminary data.</text>
</comment>
<keyword evidence="5 6" id="KW-0413">Isomerase</keyword>
<evidence type="ECO:0000256" key="7">
    <source>
        <dbReference type="RuleBase" id="RU000418"/>
    </source>
</evidence>
<sequence length="548" mass="58827">MPKQILFNEKARQQLKRGVDKVANAVKITLGPRGRAVVLEKSYGSPVVTRDGVTIAKEIELEDKVENIGAELVKQVATKTNDSAGDGTTTATVLTQMFVHEGLKNVTSGVDPVGLYRGMEMAYEVALKELKEMSTKISSNEEIKQVATISARDEQVGELIAEVIDMVGKDGVVTVEESQTLGLSKEVVEGLQFDRGYISQYMVTNPERMEAVLENPYILVTDKKISSIGDLLPLLEKLIQSGKKELVIIAEDVDGEAIATLVLNKLRGIFNCLAIKAPGFGDKRKEMLEDIATITGAELISEELGRKLDGIEITSLGQASRVVANKDNTTIVGGKGEKDAIEKRVSQLKAQLENTESSWDKEKLTERLGKLSGGVAVIRVGAATELEQKEKQHRIEDAVSATKAAIEEGIVPGGGTSLVRASLAVEKLIASLDKNQLPEIVGAKIILEGLRAPVQQIAENAGFDGAVVLNKVLSEKGDFGFNAATGEYESLIKAGIVDPTKVVRNGLQNAVSAASMLVITEAVIADLPEKKKKATSDMPDMSGMGMDY</sequence>
<name>A0A2H0USW6_9BACT</name>
<dbReference type="Pfam" id="PF00118">
    <property type="entry name" value="Cpn60_TCP1"/>
    <property type="match status" value="1"/>
</dbReference>
<dbReference type="NCBIfam" id="TIGR02348">
    <property type="entry name" value="GroEL"/>
    <property type="match status" value="1"/>
</dbReference>
<dbReference type="PROSITE" id="PS00296">
    <property type="entry name" value="CHAPERONINS_CPN60"/>
    <property type="match status" value="1"/>
</dbReference>
<protein>
    <recommendedName>
        <fullName evidence="6">Chaperonin GroEL</fullName>
        <ecNumber evidence="6">5.6.1.7</ecNumber>
    </recommendedName>
    <alternativeName>
        <fullName evidence="6">60 kDa chaperonin</fullName>
    </alternativeName>
    <alternativeName>
        <fullName evidence="6">Chaperonin-60</fullName>
        <shortName evidence="6">Cpn60</shortName>
    </alternativeName>
</protein>
<dbReference type="GO" id="GO:0005524">
    <property type="term" value="F:ATP binding"/>
    <property type="evidence" value="ECO:0007669"/>
    <property type="project" value="UniProtKB-UniRule"/>
</dbReference>
<comment type="caution">
    <text evidence="6">Lacks conserved residue(s) required for the propagation of feature annotation.</text>
</comment>
<gene>
    <name evidence="6 9" type="primary">groL</name>
    <name evidence="6" type="synonym">groEL</name>
    <name evidence="9" type="ORF">COU07_01305</name>
</gene>
<feature type="binding site" evidence="6">
    <location>
        <begin position="482"/>
        <end position="484"/>
    </location>
    <ligand>
        <name>ATP</name>
        <dbReference type="ChEBI" id="CHEBI:30616"/>
    </ligand>
</feature>
<dbReference type="SUPFAM" id="SSF48592">
    <property type="entry name" value="GroEL equatorial domain-like"/>
    <property type="match status" value="1"/>
</dbReference>
<dbReference type="EMBL" id="PFAZ01000001">
    <property type="protein sequence ID" value="PIR89520.1"/>
    <property type="molecule type" value="Genomic_DNA"/>
</dbReference>
<feature type="binding site" evidence="6">
    <location>
        <position position="498"/>
    </location>
    <ligand>
        <name>ATP</name>
        <dbReference type="ChEBI" id="CHEBI:30616"/>
    </ligand>
</feature>
<feature type="binding site" evidence="6">
    <location>
        <begin position="29"/>
        <end position="32"/>
    </location>
    <ligand>
        <name>ATP</name>
        <dbReference type="ChEBI" id="CHEBI:30616"/>
    </ligand>
</feature>
<comment type="subcellular location">
    <subcellularLocation>
        <location evidence="6">Cytoplasm</location>
    </subcellularLocation>
</comment>
<dbReference type="InterPro" id="IPR018370">
    <property type="entry name" value="Chaperonin_Cpn60_CS"/>
</dbReference>
<dbReference type="NCBIfam" id="NF009488">
    <property type="entry name" value="PRK12850.1"/>
    <property type="match status" value="1"/>
</dbReference>
<dbReference type="InterPro" id="IPR027409">
    <property type="entry name" value="GroEL-like_apical_dom_sf"/>
</dbReference>
<dbReference type="EC" id="5.6.1.7" evidence="6"/>
<evidence type="ECO:0000256" key="5">
    <source>
        <dbReference type="ARBA" id="ARBA00023235"/>
    </source>
</evidence>
<comment type="subunit">
    <text evidence="6 8">Forms a cylinder of 14 subunits composed of two heptameric rings stacked back-to-back. Interacts with the co-chaperonin GroES.</text>
</comment>
<dbReference type="AlphaFoldDB" id="A0A2H0USW6"/>
<dbReference type="CDD" id="cd03344">
    <property type="entry name" value="GroEL"/>
    <property type="match status" value="1"/>
</dbReference>
<dbReference type="InterPro" id="IPR027413">
    <property type="entry name" value="GROEL-like_equatorial_sf"/>
</dbReference>
<dbReference type="GO" id="GO:0140662">
    <property type="term" value="F:ATP-dependent protein folding chaperone"/>
    <property type="evidence" value="ECO:0007669"/>
    <property type="project" value="InterPro"/>
</dbReference>
<dbReference type="InterPro" id="IPR002423">
    <property type="entry name" value="Cpn60/GroEL/TCP-1"/>
</dbReference>
<dbReference type="HAMAP" id="MF_00600">
    <property type="entry name" value="CH60"/>
    <property type="match status" value="1"/>
</dbReference>
<evidence type="ECO:0000313" key="10">
    <source>
        <dbReference type="Proteomes" id="UP000231157"/>
    </source>
</evidence>
<dbReference type="GO" id="GO:0042026">
    <property type="term" value="P:protein refolding"/>
    <property type="evidence" value="ECO:0007669"/>
    <property type="project" value="UniProtKB-UniRule"/>
</dbReference>
<evidence type="ECO:0000256" key="6">
    <source>
        <dbReference type="HAMAP-Rule" id="MF_00600"/>
    </source>
</evidence>
<feature type="binding site" evidence="6">
    <location>
        <begin position="86"/>
        <end position="90"/>
    </location>
    <ligand>
        <name>ATP</name>
        <dbReference type="ChEBI" id="CHEBI:30616"/>
    </ligand>
</feature>
<evidence type="ECO:0000256" key="3">
    <source>
        <dbReference type="ARBA" id="ARBA00022840"/>
    </source>
</evidence>
<keyword evidence="3 6" id="KW-0067">ATP-binding</keyword>
<keyword evidence="4 6" id="KW-0143">Chaperone</keyword>
<dbReference type="GO" id="GO:0016853">
    <property type="term" value="F:isomerase activity"/>
    <property type="evidence" value="ECO:0007669"/>
    <property type="project" value="UniProtKB-KW"/>
</dbReference>
<evidence type="ECO:0000256" key="4">
    <source>
        <dbReference type="ARBA" id="ARBA00023186"/>
    </source>
</evidence>
<dbReference type="Gene3D" id="1.10.560.10">
    <property type="entry name" value="GroEL-like equatorial domain"/>
    <property type="match status" value="1"/>
</dbReference>
<dbReference type="FunFam" id="3.50.7.10:FF:000001">
    <property type="entry name" value="60 kDa chaperonin"/>
    <property type="match status" value="1"/>
</dbReference>
<dbReference type="GO" id="GO:0051082">
    <property type="term" value="F:unfolded protein binding"/>
    <property type="evidence" value="ECO:0007669"/>
    <property type="project" value="UniProtKB-UniRule"/>
</dbReference>
<dbReference type="Gene3D" id="3.30.260.10">
    <property type="entry name" value="TCP-1-like chaperonin intermediate domain"/>
    <property type="match status" value="1"/>
</dbReference>
<keyword evidence="2 6" id="KW-0547">Nucleotide-binding</keyword>
<dbReference type="NCBIfam" id="NF009487">
    <property type="entry name" value="PRK12849.1"/>
    <property type="match status" value="1"/>
</dbReference>
<dbReference type="NCBIfam" id="NF009489">
    <property type="entry name" value="PRK12851.1"/>
    <property type="match status" value="1"/>
</dbReference>
<evidence type="ECO:0000313" key="9">
    <source>
        <dbReference type="EMBL" id="PIR89520.1"/>
    </source>
</evidence>
<evidence type="ECO:0000256" key="8">
    <source>
        <dbReference type="RuleBase" id="RU000419"/>
    </source>
</evidence>
<dbReference type="SUPFAM" id="SSF52029">
    <property type="entry name" value="GroEL apical domain-like"/>
    <property type="match status" value="1"/>
</dbReference>
<feature type="binding site" evidence="6">
    <location>
        <position position="414"/>
    </location>
    <ligand>
        <name>ATP</name>
        <dbReference type="ChEBI" id="CHEBI:30616"/>
    </ligand>
</feature>
<dbReference type="GO" id="GO:0005737">
    <property type="term" value="C:cytoplasm"/>
    <property type="evidence" value="ECO:0007669"/>
    <property type="project" value="UniProtKB-SubCell"/>
</dbReference>
<dbReference type="SUPFAM" id="SSF54849">
    <property type="entry name" value="GroEL-intermediate domain like"/>
    <property type="match status" value="1"/>
</dbReference>
<dbReference type="PANTHER" id="PTHR45633">
    <property type="entry name" value="60 KDA HEAT SHOCK PROTEIN, MITOCHONDRIAL"/>
    <property type="match status" value="1"/>
</dbReference>
<dbReference type="InterPro" id="IPR027410">
    <property type="entry name" value="TCP-1-like_intermed_sf"/>
</dbReference>
<keyword evidence="6" id="KW-0963">Cytoplasm</keyword>
<accession>A0A2H0USW6</accession>
<proteinExistence type="inferred from homology"/>
<comment type="similarity">
    <text evidence="1 6 7">Belongs to the chaperonin (HSP60) family.</text>
</comment>
<dbReference type="PRINTS" id="PR00298">
    <property type="entry name" value="CHAPERONIN60"/>
</dbReference>